<sequence length="43" mass="4961">MRLSWLWAQRATPAHLGKMGGRCFVRGIPGMEFSVAQWPRTSW</sequence>
<protein>
    <submittedName>
        <fullName evidence="1">Uncharacterized protein</fullName>
    </submittedName>
</protein>
<evidence type="ECO:0000313" key="1">
    <source>
        <dbReference type="EMBL" id="XDG31317.1"/>
    </source>
</evidence>
<reference evidence="1" key="1">
    <citation type="submission" date="2024-06" db="EMBL/GenBank/DDBJ databases">
        <title>The complete genome of Mycolicibacterium smegmatis phage.</title>
        <authorList>
            <person name="Zong M."/>
            <person name="Wu X."/>
            <person name="Feng Y."/>
        </authorList>
    </citation>
    <scope>NUCLEOTIDE SEQUENCE</scope>
</reference>
<organism evidence="1">
    <name type="scientific">Mycolicibacterium phage phi1_186018</name>
    <dbReference type="NCBI Taxonomy" id="3236641"/>
    <lineage>
        <taxon>Viruses</taxon>
        <taxon>Duplodnaviria</taxon>
        <taxon>Heunggongvirae</taxon>
        <taxon>Uroviricota</taxon>
        <taxon>Caudoviricetes</taxon>
        <taxon>Bclasvirinae</taxon>
        <taxon>Coopervirus</taxon>
    </lineage>
</organism>
<dbReference type="EMBL" id="PP947710">
    <property type="protein sequence ID" value="XDG31317.1"/>
    <property type="molecule type" value="Genomic_DNA"/>
</dbReference>
<proteinExistence type="predicted"/>
<accession>A0AB39AKV3</accession>
<gene>
    <name evidence="1" type="ORF">NJGIMKJC_CDS0051</name>
</gene>
<name>A0AB39AKV3_9CAUD</name>